<gene>
    <name evidence="1" type="ORF">PM10SUCC1_19410</name>
</gene>
<dbReference type="RefSeq" id="WP_281835590.1">
    <property type="nucleotide sequence ID" value="NZ_BSDY01000008.1"/>
</dbReference>
<protein>
    <recommendedName>
        <fullName evidence="3">Replication restart DNA helicase PriA</fullName>
    </recommendedName>
</protein>
<evidence type="ECO:0000313" key="2">
    <source>
        <dbReference type="Proteomes" id="UP001144471"/>
    </source>
</evidence>
<dbReference type="EMBL" id="BSDY01000008">
    <property type="protein sequence ID" value="GLI56427.1"/>
    <property type="molecule type" value="Genomic_DNA"/>
</dbReference>
<sequence>MNCPKCNKELEKNQSTGVYRCEECNVDYRVAGLCNKCGDKVEKLAACGSVSFWCHTCNELKSKSTVKRILEEA</sequence>
<dbReference type="InterPro" id="IPR029037">
    <property type="entry name" value="DUF1407/YfgJ-like_sf"/>
</dbReference>
<comment type="caution">
    <text evidence="1">The sequence shown here is derived from an EMBL/GenBank/DDBJ whole genome shotgun (WGS) entry which is preliminary data.</text>
</comment>
<dbReference type="InterPro" id="IPR010807">
    <property type="entry name" value="YfgJ-like"/>
</dbReference>
<dbReference type="SUPFAM" id="SSF161187">
    <property type="entry name" value="YfgJ-like"/>
    <property type="match status" value="1"/>
</dbReference>
<keyword evidence="2" id="KW-1185">Reference proteome</keyword>
<proteinExistence type="predicted"/>
<organism evidence="1 2">
    <name type="scientific">Propionigenium maris DSM 9537</name>
    <dbReference type="NCBI Taxonomy" id="1123000"/>
    <lineage>
        <taxon>Bacteria</taxon>
        <taxon>Fusobacteriati</taxon>
        <taxon>Fusobacteriota</taxon>
        <taxon>Fusobacteriia</taxon>
        <taxon>Fusobacteriales</taxon>
        <taxon>Fusobacteriaceae</taxon>
        <taxon>Propionigenium</taxon>
    </lineage>
</organism>
<dbReference type="AlphaFoldDB" id="A0A9W6GMS0"/>
<evidence type="ECO:0008006" key="3">
    <source>
        <dbReference type="Google" id="ProtNLM"/>
    </source>
</evidence>
<name>A0A9W6GMS0_9FUSO</name>
<dbReference type="Proteomes" id="UP001144471">
    <property type="component" value="Unassembled WGS sequence"/>
</dbReference>
<reference evidence="1" key="1">
    <citation type="submission" date="2022-12" db="EMBL/GenBank/DDBJ databases">
        <title>Reference genome sequencing for broad-spectrum identification of bacterial and archaeal isolates by mass spectrometry.</title>
        <authorList>
            <person name="Sekiguchi Y."/>
            <person name="Tourlousse D.M."/>
        </authorList>
    </citation>
    <scope>NUCLEOTIDE SEQUENCE</scope>
    <source>
        <strain evidence="1">10succ1</strain>
    </source>
</reference>
<dbReference type="Gene3D" id="2.10.290.10">
    <property type="entry name" value="YfgJ-like"/>
    <property type="match status" value="1"/>
</dbReference>
<evidence type="ECO:0000313" key="1">
    <source>
        <dbReference type="EMBL" id="GLI56427.1"/>
    </source>
</evidence>
<accession>A0A9W6GMS0</accession>
<dbReference type="Pfam" id="PF07191">
    <property type="entry name" value="Zn_ribbon_6"/>
    <property type="match status" value="1"/>
</dbReference>